<evidence type="ECO:0000256" key="3">
    <source>
        <dbReference type="PROSITE-ProRule" id="PRU00339"/>
    </source>
</evidence>
<dbReference type="InterPro" id="IPR019734">
    <property type="entry name" value="TPR_rpt"/>
</dbReference>
<dbReference type="Proteomes" id="UP000050280">
    <property type="component" value="Unassembled WGS sequence"/>
</dbReference>
<evidence type="ECO:0000256" key="2">
    <source>
        <dbReference type="ARBA" id="ARBA00022803"/>
    </source>
</evidence>
<dbReference type="PANTHER" id="PTHR44858:SF1">
    <property type="entry name" value="UDP-N-ACETYLGLUCOSAMINE--PEPTIDE N-ACETYLGLUCOSAMINYLTRANSFERASE SPINDLY-RELATED"/>
    <property type="match status" value="1"/>
</dbReference>
<evidence type="ECO:0000313" key="5">
    <source>
        <dbReference type="EMBL" id="KPM33410.1"/>
    </source>
</evidence>
<keyword evidence="4" id="KW-1133">Transmembrane helix</keyword>
<dbReference type="Gene3D" id="1.25.40.10">
    <property type="entry name" value="Tetratricopeptide repeat domain"/>
    <property type="match status" value="2"/>
</dbReference>
<proteinExistence type="predicted"/>
<keyword evidence="2 3" id="KW-0802">TPR repeat</keyword>
<keyword evidence="4" id="KW-0472">Membrane</keyword>
<dbReference type="PROSITE" id="PS50005">
    <property type="entry name" value="TPR"/>
    <property type="match status" value="2"/>
</dbReference>
<gene>
    <name evidence="5" type="ORF">I595_313</name>
</gene>
<reference evidence="5 6" key="1">
    <citation type="submission" date="2015-09" db="EMBL/GenBank/DDBJ databases">
        <title>Genome sequence of the marine flavobacterium Croceitalea dokdonensis DOKDO 023 that contains proton- and sodium-pumping rhodopsins.</title>
        <authorList>
            <person name="Kwon S.-K."/>
            <person name="Lee H.K."/>
            <person name="Kwak M.-J."/>
            <person name="Kim J.F."/>
        </authorList>
    </citation>
    <scope>NUCLEOTIDE SEQUENCE [LARGE SCALE GENOMIC DNA]</scope>
    <source>
        <strain evidence="5 6">DOKDO 023</strain>
    </source>
</reference>
<name>A0A0P7B271_9FLAO</name>
<dbReference type="Pfam" id="PF13181">
    <property type="entry name" value="TPR_8"/>
    <property type="match status" value="2"/>
</dbReference>
<dbReference type="AlphaFoldDB" id="A0A0P7B271"/>
<keyword evidence="6" id="KW-1185">Reference proteome</keyword>
<comment type="caution">
    <text evidence="5">The sequence shown here is derived from an EMBL/GenBank/DDBJ whole genome shotgun (WGS) entry which is preliminary data.</text>
</comment>
<evidence type="ECO:0000256" key="4">
    <source>
        <dbReference type="SAM" id="Phobius"/>
    </source>
</evidence>
<feature type="repeat" description="TPR" evidence="3">
    <location>
        <begin position="125"/>
        <end position="158"/>
    </location>
</feature>
<evidence type="ECO:0000256" key="1">
    <source>
        <dbReference type="ARBA" id="ARBA00022737"/>
    </source>
</evidence>
<dbReference type="SUPFAM" id="SSF48452">
    <property type="entry name" value="TPR-like"/>
    <property type="match status" value="2"/>
</dbReference>
<keyword evidence="1" id="KW-0677">Repeat</keyword>
<dbReference type="STRING" id="1300341.I595_313"/>
<dbReference type="SMART" id="SM00028">
    <property type="entry name" value="TPR"/>
    <property type="match status" value="4"/>
</dbReference>
<dbReference type="EMBL" id="LDJX01000001">
    <property type="protein sequence ID" value="KPM33410.1"/>
    <property type="molecule type" value="Genomic_DNA"/>
</dbReference>
<feature type="repeat" description="TPR" evidence="3">
    <location>
        <begin position="52"/>
        <end position="85"/>
    </location>
</feature>
<keyword evidence="4" id="KW-0812">Transmembrane</keyword>
<feature type="transmembrane region" description="Helical" evidence="4">
    <location>
        <begin position="6"/>
        <end position="23"/>
    </location>
</feature>
<sequence length="259" mass="30005">MTSTIVLAIVIFVYLFFFTSKELRFSFAEKKQGLFLSQQLFKTLIFQYPAYSDAYFEKSVAFNKRGEYAEGFYLLNKAVEINPEAHLGYRGWLKLYKLKDFRGALLDFKRLDALTPNVIDAPWGENIYYLKGLSYNGLGQYKEAIIEFNKNIITESDSSWIDPKLFLHKGIALKELGDNEYALDNLNVCLNHTSNSSAEAFYQKGIVLKNLKQFDSSLISFRKSKQLFEKGRKIKDFYNEIPNELYLADILKEISSLDE</sequence>
<dbReference type="PANTHER" id="PTHR44858">
    <property type="entry name" value="TETRATRICOPEPTIDE REPEAT PROTEIN 6"/>
    <property type="match status" value="1"/>
</dbReference>
<evidence type="ECO:0000313" key="6">
    <source>
        <dbReference type="Proteomes" id="UP000050280"/>
    </source>
</evidence>
<dbReference type="InterPro" id="IPR011990">
    <property type="entry name" value="TPR-like_helical_dom_sf"/>
</dbReference>
<accession>A0A0P7B271</accession>
<dbReference type="InterPro" id="IPR050498">
    <property type="entry name" value="Ycf3"/>
</dbReference>
<organism evidence="5 6">
    <name type="scientific">Croceitalea dokdonensis DOKDO 023</name>
    <dbReference type="NCBI Taxonomy" id="1300341"/>
    <lineage>
        <taxon>Bacteria</taxon>
        <taxon>Pseudomonadati</taxon>
        <taxon>Bacteroidota</taxon>
        <taxon>Flavobacteriia</taxon>
        <taxon>Flavobacteriales</taxon>
        <taxon>Flavobacteriaceae</taxon>
        <taxon>Croceitalea</taxon>
    </lineage>
</organism>
<protein>
    <submittedName>
        <fullName evidence="5">Uncharacterized protein</fullName>
    </submittedName>
</protein>